<dbReference type="AlphaFoldDB" id="A0A3R9G279"/>
<evidence type="ECO:0000313" key="3">
    <source>
        <dbReference type="EMBL" id="QKQ49232.1"/>
    </source>
</evidence>
<dbReference type="OrthoDB" id="8595024at2"/>
<organism evidence="3 5">
    <name type="scientific">Achromobacter denitrificans</name>
    <name type="common">Alcaligenes denitrificans</name>
    <dbReference type="NCBI Taxonomy" id="32002"/>
    <lineage>
        <taxon>Bacteria</taxon>
        <taxon>Pseudomonadati</taxon>
        <taxon>Pseudomonadota</taxon>
        <taxon>Betaproteobacteria</taxon>
        <taxon>Burkholderiales</taxon>
        <taxon>Alcaligenaceae</taxon>
        <taxon>Achromobacter</taxon>
    </lineage>
</organism>
<dbReference type="GO" id="GO:0030288">
    <property type="term" value="C:outer membrane-bounded periplasmic space"/>
    <property type="evidence" value="ECO:0007669"/>
    <property type="project" value="InterPro"/>
</dbReference>
<reference evidence="4 6" key="2">
    <citation type="submission" date="2024-05" db="EMBL/GenBank/DDBJ databases">
        <title>Achromobacter denitrificans. BP1, complete genome.</title>
        <authorList>
            <person name="Zhang B."/>
        </authorList>
    </citation>
    <scope>NUCLEOTIDE SEQUENCE [LARGE SCALE GENOMIC DNA]</scope>
    <source>
        <strain evidence="4 6">BP1</strain>
    </source>
</reference>
<accession>A0A3R9G279</accession>
<dbReference type="RefSeq" id="WP_062679666.1">
    <property type="nucleotide sequence ID" value="NZ_BLWG01000038.1"/>
</dbReference>
<evidence type="ECO:0000313" key="5">
    <source>
        <dbReference type="Proteomes" id="UP000509782"/>
    </source>
</evidence>
<dbReference type="Proteomes" id="UP001446337">
    <property type="component" value="Chromosome"/>
</dbReference>
<proteinExistence type="predicted"/>
<evidence type="ECO:0000256" key="2">
    <source>
        <dbReference type="SAM" id="SignalP"/>
    </source>
</evidence>
<keyword evidence="6" id="KW-1185">Reference proteome</keyword>
<feature type="region of interest" description="Disordered" evidence="1">
    <location>
        <begin position="107"/>
        <end position="126"/>
    </location>
</feature>
<dbReference type="Pfam" id="PF03783">
    <property type="entry name" value="CsgG"/>
    <property type="match status" value="1"/>
</dbReference>
<dbReference type="STRING" id="32002.BVK87_23250"/>
<dbReference type="Gene3D" id="3.40.50.10610">
    <property type="entry name" value="ABC-type transport auxiliary lipoprotein component"/>
    <property type="match status" value="1"/>
</dbReference>
<feature type="signal peptide" evidence="2">
    <location>
        <begin position="1"/>
        <end position="20"/>
    </location>
</feature>
<dbReference type="EMBL" id="CP054569">
    <property type="protein sequence ID" value="QKQ49232.1"/>
    <property type="molecule type" value="Genomic_DNA"/>
</dbReference>
<feature type="region of interest" description="Disordered" evidence="1">
    <location>
        <begin position="417"/>
        <end position="450"/>
    </location>
</feature>
<dbReference type="GeneID" id="92848280"/>
<evidence type="ECO:0000256" key="1">
    <source>
        <dbReference type="SAM" id="MobiDB-lite"/>
    </source>
</evidence>
<dbReference type="Proteomes" id="UP000509782">
    <property type="component" value="Chromosome"/>
</dbReference>
<dbReference type="EMBL" id="CP154792">
    <property type="protein sequence ID" value="XAN16402.1"/>
    <property type="molecule type" value="Genomic_DNA"/>
</dbReference>
<evidence type="ECO:0000313" key="4">
    <source>
        <dbReference type="EMBL" id="XAN16402.1"/>
    </source>
</evidence>
<keyword evidence="2" id="KW-0732">Signal</keyword>
<sequence>MMKKWMLGAALFCAAQMAHAEDVTVPAVGYGDTFEQAVESALGNAIKQVNGAAVATRSASPKAYVQVKQDAEGQASAELNAKRTEQNTQSGLLKDTVTGNEQNLNANASAQAETSSKTTVEAGVGSTNDVRAQGKVKGYSVTKQECGGSKGCMVELSVTIEKFEYQAKTPKLDRDSIAIVTTGKLRRTALSADMRQSVTDKLVKSGRFTVLDRSNDAAFEKENDFLASDNVSDQQRARLGQAAGADFLLIIDLTQASVATRVQENNVELTGESTREVSQSTRASVRYTLVEAATRAVKWSDSASFASGGNKISAAMEQFQAKMVGDIIEIVNPAKVVAVQNGRVIINRGMGSVAEGQVYDIYATGEELVDPDTGEKLGATEEKVATIKIGEIKAKVAYGAVTTGQLESITKGAIARMAAPPAEPAKKTPPKRAAPPKSDQKIDSAGGVIL</sequence>
<gene>
    <name evidence="4" type="ORF">AAIK43_34405</name>
    <name evidence="3" type="ORF">FOC81_21995</name>
</gene>
<reference evidence="3 5" key="1">
    <citation type="submission" date="2020-05" db="EMBL/GenBank/DDBJ databases">
        <title>FDA dAtabase for Regulatory Grade micrObial Sequences (FDA-ARGOS): Supporting development and validation of Infectious Disease Dx tests.</title>
        <authorList>
            <person name="Sproer C."/>
            <person name="Gronow S."/>
            <person name="Severitt S."/>
            <person name="Schroder I."/>
            <person name="Tallon L."/>
            <person name="Sadzewicz L."/>
            <person name="Zhao X."/>
            <person name="Vavikolanu K."/>
            <person name="Mehta A."/>
            <person name="Aluvathingal J."/>
            <person name="Nadendla S."/>
            <person name="Myers T."/>
            <person name="Yan Y."/>
            <person name="Sichtig H."/>
        </authorList>
    </citation>
    <scope>NUCLEOTIDE SEQUENCE [LARGE SCALE GENOMIC DNA]</scope>
    <source>
        <strain evidence="3 5">FDAARGOS_787</strain>
    </source>
</reference>
<feature type="chain" id="PRO_5030082698" evidence="2">
    <location>
        <begin position="21"/>
        <end position="450"/>
    </location>
</feature>
<dbReference type="InterPro" id="IPR005534">
    <property type="entry name" value="Curli_assmbl/transp-comp_CsgG"/>
</dbReference>
<name>A0A3R9G279_ACHDE</name>
<protein>
    <submittedName>
        <fullName evidence="4">CsgG/HfaB family protein</fullName>
    </submittedName>
</protein>
<evidence type="ECO:0000313" key="6">
    <source>
        <dbReference type="Proteomes" id="UP001446337"/>
    </source>
</evidence>